<gene>
    <name evidence="2" type="ORF">F8237_25900</name>
</gene>
<dbReference type="KEGG" id="bbet:F8237_25900"/>
<accession>A0A5P6PB78</accession>
<keyword evidence="1" id="KW-1133">Transmembrane helix</keyword>
<dbReference type="RefSeq" id="WP_151649072.1">
    <property type="nucleotide sequence ID" value="NZ_CP044543.1"/>
</dbReference>
<protein>
    <submittedName>
        <fullName evidence="2">Uncharacterized protein</fullName>
    </submittedName>
</protein>
<sequence>MAYVFRRGWSKAYRRLRPPVVVSGAIQITLNAAIGSFVAATIPATFSGSLALGAGAFDLAGNAAAANTRAIGGPAILAFTGMTAAFNVAEAVAPGSFAVAGIGSRNVLNTVAAPGAFILPGLASSGSVALSAEPMVLAVAGTASNYERDFEAWVRRPFDAVTWQPDVTNSSSEWSGRNPSVRAWMETAAAASTWTAAAVHSEPWTNE</sequence>
<evidence type="ECO:0000313" key="2">
    <source>
        <dbReference type="EMBL" id="QFI75525.1"/>
    </source>
</evidence>
<organism evidence="2 3">
    <name type="scientific">Bradyrhizobium betae</name>
    <dbReference type="NCBI Taxonomy" id="244734"/>
    <lineage>
        <taxon>Bacteria</taxon>
        <taxon>Pseudomonadati</taxon>
        <taxon>Pseudomonadota</taxon>
        <taxon>Alphaproteobacteria</taxon>
        <taxon>Hyphomicrobiales</taxon>
        <taxon>Nitrobacteraceae</taxon>
        <taxon>Bradyrhizobium</taxon>
    </lineage>
</organism>
<dbReference type="Proteomes" id="UP000325641">
    <property type="component" value="Chromosome"/>
</dbReference>
<evidence type="ECO:0000313" key="3">
    <source>
        <dbReference type="Proteomes" id="UP000325641"/>
    </source>
</evidence>
<reference evidence="3" key="1">
    <citation type="submission" date="2019-10" db="EMBL/GenBank/DDBJ databases">
        <title>Complete Genome Sequence of Bradyrhizobium betae type strain PL7HG1T.</title>
        <authorList>
            <person name="Bromfield E.S.P."/>
            <person name="Cloutier S."/>
        </authorList>
    </citation>
    <scope>NUCLEOTIDE SEQUENCE [LARGE SCALE GENOMIC DNA]</scope>
    <source>
        <strain evidence="3">PL7HG1</strain>
    </source>
</reference>
<dbReference type="AlphaFoldDB" id="A0A5P6PB78"/>
<name>A0A5P6PB78_9BRAD</name>
<feature type="transmembrane region" description="Helical" evidence="1">
    <location>
        <begin position="20"/>
        <end position="42"/>
    </location>
</feature>
<keyword evidence="1" id="KW-0472">Membrane</keyword>
<dbReference type="OrthoDB" id="8237326at2"/>
<evidence type="ECO:0000256" key="1">
    <source>
        <dbReference type="SAM" id="Phobius"/>
    </source>
</evidence>
<proteinExistence type="predicted"/>
<keyword evidence="1" id="KW-0812">Transmembrane</keyword>
<dbReference type="EMBL" id="CP044543">
    <property type="protein sequence ID" value="QFI75525.1"/>
    <property type="molecule type" value="Genomic_DNA"/>
</dbReference>